<comment type="caution">
    <text evidence="6">The sequence shown here is derived from an EMBL/GenBank/DDBJ whole genome shotgun (WGS) entry which is preliminary data.</text>
</comment>
<name>A0A9W8J9P8_9AGAR</name>
<dbReference type="PANTHER" id="PTHR12346">
    <property type="entry name" value="SIN3B-RELATED"/>
    <property type="match status" value="1"/>
</dbReference>
<proteinExistence type="predicted"/>
<keyword evidence="3 4" id="KW-0539">Nucleus</keyword>
<dbReference type="Pfam" id="PF02671">
    <property type="entry name" value="PAH"/>
    <property type="match status" value="1"/>
</dbReference>
<dbReference type="InterPro" id="IPR036600">
    <property type="entry name" value="PAH_sf"/>
</dbReference>
<dbReference type="OrthoDB" id="10265969at2759"/>
<evidence type="ECO:0000256" key="3">
    <source>
        <dbReference type="ARBA" id="ARBA00023242"/>
    </source>
</evidence>
<dbReference type="GO" id="GO:0003714">
    <property type="term" value="F:transcription corepressor activity"/>
    <property type="evidence" value="ECO:0007669"/>
    <property type="project" value="InterPro"/>
</dbReference>
<evidence type="ECO:0000313" key="7">
    <source>
        <dbReference type="Proteomes" id="UP001140091"/>
    </source>
</evidence>
<feature type="region of interest" description="Disordered" evidence="5">
    <location>
        <begin position="14"/>
        <end position="36"/>
    </location>
</feature>
<dbReference type="Gene3D" id="1.20.1160.11">
    <property type="entry name" value="Paired amphipathic helix"/>
    <property type="match status" value="1"/>
</dbReference>
<dbReference type="Proteomes" id="UP001140091">
    <property type="component" value="Unassembled WGS sequence"/>
</dbReference>
<accession>A0A9W8J9P8</accession>
<dbReference type="GO" id="GO:0070822">
    <property type="term" value="C:Sin3-type complex"/>
    <property type="evidence" value="ECO:0007669"/>
    <property type="project" value="TreeGrafter"/>
</dbReference>
<keyword evidence="7" id="KW-1185">Reference proteome</keyword>
<dbReference type="AlphaFoldDB" id="A0A9W8J9P8"/>
<dbReference type="PANTHER" id="PTHR12346:SF0">
    <property type="entry name" value="SIN3A, ISOFORM G"/>
    <property type="match status" value="1"/>
</dbReference>
<dbReference type="GO" id="GO:0000122">
    <property type="term" value="P:negative regulation of transcription by RNA polymerase II"/>
    <property type="evidence" value="ECO:0007669"/>
    <property type="project" value="TreeGrafter"/>
</dbReference>
<dbReference type="PROSITE" id="PS51477">
    <property type="entry name" value="PAH"/>
    <property type="match status" value="1"/>
</dbReference>
<gene>
    <name evidence="6" type="ORF">H1R20_g10318</name>
</gene>
<evidence type="ECO:0000256" key="2">
    <source>
        <dbReference type="ARBA" id="ARBA00022491"/>
    </source>
</evidence>
<comment type="subcellular location">
    <subcellularLocation>
        <location evidence="1 4">Nucleus</location>
    </subcellularLocation>
</comment>
<dbReference type="InterPro" id="IPR039774">
    <property type="entry name" value="Sin3-like"/>
</dbReference>
<feature type="non-terminal residue" evidence="6">
    <location>
        <position position="1"/>
    </location>
</feature>
<keyword evidence="2" id="KW-0678">Repressor</keyword>
<protein>
    <submittedName>
        <fullName evidence="6">Uncharacterized protein</fullName>
    </submittedName>
</protein>
<dbReference type="FunFam" id="1.20.1160.11:FF:000001">
    <property type="entry name" value="Paired amphipathic helix protein Sin3"/>
    <property type="match status" value="1"/>
</dbReference>
<dbReference type="SUPFAM" id="SSF47762">
    <property type="entry name" value="PAH2 domain"/>
    <property type="match status" value="1"/>
</dbReference>
<dbReference type="EMBL" id="JANBPK010001046">
    <property type="protein sequence ID" value="KAJ2926793.1"/>
    <property type="molecule type" value="Genomic_DNA"/>
</dbReference>
<organism evidence="6 7">
    <name type="scientific">Candolleomyces eurysporus</name>
    <dbReference type="NCBI Taxonomy" id="2828524"/>
    <lineage>
        <taxon>Eukaryota</taxon>
        <taxon>Fungi</taxon>
        <taxon>Dikarya</taxon>
        <taxon>Basidiomycota</taxon>
        <taxon>Agaricomycotina</taxon>
        <taxon>Agaricomycetes</taxon>
        <taxon>Agaricomycetidae</taxon>
        <taxon>Agaricales</taxon>
        <taxon>Agaricineae</taxon>
        <taxon>Psathyrellaceae</taxon>
        <taxon>Candolleomyces</taxon>
    </lineage>
</organism>
<evidence type="ECO:0000313" key="6">
    <source>
        <dbReference type="EMBL" id="KAJ2926793.1"/>
    </source>
</evidence>
<evidence type="ECO:0000256" key="4">
    <source>
        <dbReference type="PROSITE-ProRule" id="PRU00810"/>
    </source>
</evidence>
<sequence>MSVDELPQAIAKLSLSKSRSASPVEEQNPSQSDDRPLHITDALNYLDEVKIQFADQPDVYIQFLDIMKEFKNRQIDTLGIIYRVSQLFHDHPALIQGFNTFLPSGYRIECSTDAHDSNLITVTTPSGTIHSTQNGSNRDQMLWTTRANPTNSAAVARPEFVAENGMFSSQALRSKQATESDQTQVHTLQAKQ</sequence>
<evidence type="ECO:0000256" key="1">
    <source>
        <dbReference type="ARBA" id="ARBA00004123"/>
    </source>
</evidence>
<reference evidence="6" key="1">
    <citation type="submission" date="2022-06" db="EMBL/GenBank/DDBJ databases">
        <title>Genome Sequence of Candolleomyces eurysporus.</title>
        <authorList>
            <person name="Buettner E."/>
        </authorList>
    </citation>
    <scope>NUCLEOTIDE SEQUENCE</scope>
    <source>
        <strain evidence="6">VTCC 930004</strain>
    </source>
</reference>
<feature type="region of interest" description="Disordered" evidence="5">
    <location>
        <begin position="172"/>
        <end position="192"/>
    </location>
</feature>
<evidence type="ECO:0000256" key="5">
    <source>
        <dbReference type="SAM" id="MobiDB-lite"/>
    </source>
</evidence>
<dbReference type="InterPro" id="IPR003822">
    <property type="entry name" value="PAH"/>
</dbReference>